<dbReference type="Proteomes" id="UP000611640">
    <property type="component" value="Chromosome"/>
</dbReference>
<dbReference type="KEGG" id="atl:Athai_09740"/>
<dbReference type="Gene3D" id="1.10.260.40">
    <property type="entry name" value="lambda repressor-like DNA-binding domains"/>
    <property type="match status" value="1"/>
</dbReference>
<dbReference type="InterPro" id="IPR043917">
    <property type="entry name" value="DUF5753"/>
</dbReference>
<gene>
    <name evidence="2" type="ORF">Athai_09740</name>
</gene>
<organism evidence="2 3">
    <name type="scientific">Actinocatenispora thailandica</name>
    <dbReference type="NCBI Taxonomy" id="227318"/>
    <lineage>
        <taxon>Bacteria</taxon>
        <taxon>Bacillati</taxon>
        <taxon>Actinomycetota</taxon>
        <taxon>Actinomycetes</taxon>
        <taxon>Micromonosporales</taxon>
        <taxon>Micromonosporaceae</taxon>
        <taxon>Actinocatenispora</taxon>
    </lineage>
</organism>
<dbReference type="Pfam" id="PF19054">
    <property type="entry name" value="DUF5753"/>
    <property type="match status" value="1"/>
</dbReference>
<dbReference type="SUPFAM" id="SSF47413">
    <property type="entry name" value="lambda repressor-like DNA-binding domains"/>
    <property type="match status" value="1"/>
</dbReference>
<evidence type="ECO:0000313" key="3">
    <source>
        <dbReference type="Proteomes" id="UP000611640"/>
    </source>
</evidence>
<dbReference type="EMBL" id="AP023355">
    <property type="protein sequence ID" value="BCJ33471.1"/>
    <property type="molecule type" value="Genomic_DNA"/>
</dbReference>
<reference evidence="2 3" key="1">
    <citation type="submission" date="2020-08" db="EMBL/GenBank/DDBJ databases">
        <title>Whole genome shotgun sequence of Actinocatenispora thailandica NBRC 105041.</title>
        <authorList>
            <person name="Komaki H."/>
            <person name="Tamura T."/>
        </authorList>
    </citation>
    <scope>NUCLEOTIDE SEQUENCE [LARGE SCALE GENOMIC DNA]</scope>
    <source>
        <strain evidence="2 3">NBRC 105041</strain>
    </source>
</reference>
<name>A0A7R7HVE1_9ACTN</name>
<dbReference type="PROSITE" id="PS50943">
    <property type="entry name" value="HTH_CROC1"/>
    <property type="match status" value="1"/>
</dbReference>
<dbReference type="InterPro" id="IPR010982">
    <property type="entry name" value="Lambda_DNA-bd_dom_sf"/>
</dbReference>
<proteinExistence type="predicted"/>
<feature type="domain" description="HTH cro/C1-type" evidence="1">
    <location>
        <begin position="18"/>
        <end position="47"/>
    </location>
</feature>
<dbReference type="InterPro" id="IPR001387">
    <property type="entry name" value="Cro/C1-type_HTH"/>
</dbReference>
<accession>A0A7R7HVE1</accession>
<dbReference type="RefSeq" id="WP_203960351.1">
    <property type="nucleotide sequence ID" value="NZ_AP023355.1"/>
</dbReference>
<dbReference type="SMART" id="SM00530">
    <property type="entry name" value="HTH_XRE"/>
    <property type="match status" value="1"/>
</dbReference>
<dbReference type="Pfam" id="PF13560">
    <property type="entry name" value="HTH_31"/>
    <property type="match status" value="1"/>
</dbReference>
<dbReference type="AlphaFoldDB" id="A0A7R7HVE1"/>
<protein>
    <submittedName>
        <fullName evidence="2">Transcriptional regulator</fullName>
    </submittedName>
</protein>
<evidence type="ECO:0000259" key="1">
    <source>
        <dbReference type="PROSITE" id="PS50943"/>
    </source>
</evidence>
<sequence length="284" mass="32406">MAEDDGRMVRRRRVGMLLRQYRNAAGLTAQQVADELDCSVSKVTRIELARVPAQRRDVRDMLNMFGVTGEERQEIVDLLGDSKNPDWWHAYHEYLSRKYRDFIALEADAACLRTYEPQVVPGLLQTADYARAAIHKTLPEATPKDIDARVEVRLARQDLLTRPDPVRLVAVLDEGALRRQVGSTHIMQQQYKRLLDASAMPNVRLQVLDFSRPSACTTGPFILIEFPRRSDPWTVYLENAAGDQTLEKPARVDRYKLTFEELAADALGPADSTAFLERLIRDQR</sequence>
<dbReference type="GO" id="GO:0003677">
    <property type="term" value="F:DNA binding"/>
    <property type="evidence" value="ECO:0007669"/>
    <property type="project" value="InterPro"/>
</dbReference>
<keyword evidence="3" id="KW-1185">Reference proteome</keyword>
<evidence type="ECO:0000313" key="2">
    <source>
        <dbReference type="EMBL" id="BCJ33471.1"/>
    </source>
</evidence>
<dbReference type="CDD" id="cd00093">
    <property type="entry name" value="HTH_XRE"/>
    <property type="match status" value="1"/>
</dbReference>